<gene>
    <name evidence="1" type="ORF">GCM10007874_25680</name>
</gene>
<sequence length="127" mass="14244">MDETLPGPSQKRIIPAAGSNWLHYLLHEAEISRRNRPVRIKARKSHLDSQIVTWARGYLDGYTGAMTQTDYTASIGGSEPSTVLNDNTVLRNQLRAYCLRHRSQPLESALRQILDRIGLPVGEAPTH</sequence>
<keyword evidence="2" id="KW-1185">Reference proteome</keyword>
<name>A0ABQ6CMR1_9HYPH</name>
<protein>
    <recommendedName>
        <fullName evidence="3">Transposase</fullName>
    </recommendedName>
</protein>
<accession>A0ABQ6CMR1</accession>
<proteinExistence type="predicted"/>
<organism evidence="1 2">
    <name type="scientific">Labrys miyagiensis</name>
    <dbReference type="NCBI Taxonomy" id="346912"/>
    <lineage>
        <taxon>Bacteria</taxon>
        <taxon>Pseudomonadati</taxon>
        <taxon>Pseudomonadota</taxon>
        <taxon>Alphaproteobacteria</taxon>
        <taxon>Hyphomicrobiales</taxon>
        <taxon>Xanthobacteraceae</taxon>
        <taxon>Labrys</taxon>
    </lineage>
</organism>
<evidence type="ECO:0000313" key="1">
    <source>
        <dbReference type="EMBL" id="GLS19551.1"/>
    </source>
</evidence>
<dbReference type="EMBL" id="BSPC01000023">
    <property type="protein sequence ID" value="GLS19551.1"/>
    <property type="molecule type" value="Genomic_DNA"/>
</dbReference>
<dbReference type="RefSeq" id="WP_284312516.1">
    <property type="nucleotide sequence ID" value="NZ_BSPC01000023.1"/>
</dbReference>
<evidence type="ECO:0000313" key="2">
    <source>
        <dbReference type="Proteomes" id="UP001156882"/>
    </source>
</evidence>
<evidence type="ECO:0008006" key="3">
    <source>
        <dbReference type="Google" id="ProtNLM"/>
    </source>
</evidence>
<comment type="caution">
    <text evidence="1">The sequence shown here is derived from an EMBL/GenBank/DDBJ whole genome shotgun (WGS) entry which is preliminary data.</text>
</comment>
<reference evidence="2" key="1">
    <citation type="journal article" date="2019" name="Int. J. Syst. Evol. Microbiol.">
        <title>The Global Catalogue of Microorganisms (GCM) 10K type strain sequencing project: providing services to taxonomists for standard genome sequencing and annotation.</title>
        <authorList>
            <consortium name="The Broad Institute Genomics Platform"/>
            <consortium name="The Broad Institute Genome Sequencing Center for Infectious Disease"/>
            <person name="Wu L."/>
            <person name="Ma J."/>
        </authorList>
    </citation>
    <scope>NUCLEOTIDE SEQUENCE [LARGE SCALE GENOMIC DNA]</scope>
    <source>
        <strain evidence="2">NBRC 101365</strain>
    </source>
</reference>
<dbReference type="Proteomes" id="UP001156882">
    <property type="component" value="Unassembled WGS sequence"/>
</dbReference>